<dbReference type="EMBL" id="CP024848">
    <property type="protein sequence ID" value="AXI07862.1"/>
    <property type="molecule type" value="Genomic_DNA"/>
</dbReference>
<reference evidence="3" key="1">
    <citation type="submission" date="2017-11" db="EMBL/GenBank/DDBJ databases">
        <authorList>
            <person name="Zhu W."/>
        </authorList>
    </citation>
    <scope>NUCLEOTIDE SEQUENCE [LARGE SCALE GENOMIC DNA]</scope>
    <source>
        <strain evidence="3">160</strain>
    </source>
</reference>
<dbReference type="OrthoDB" id="116789at2"/>
<proteinExistence type="predicted"/>
<name>A0A345PCY2_9BACI</name>
<feature type="transmembrane region" description="Helical" evidence="1">
    <location>
        <begin position="252"/>
        <end position="276"/>
    </location>
</feature>
<feature type="transmembrane region" description="Helical" evidence="1">
    <location>
        <begin position="119"/>
        <end position="140"/>
    </location>
</feature>
<sequence length="333" mass="37819">MEMINRYIYAVTQKLPQAQRKDIAEELRGLIEDMLDERAGSGEITDNDVEAVLLELGSPRKLADQYRGTKRYLIGPEIFDSYILVLKIVLIITAFVIGINFIIQAILNPVAILDHFIELIVGIVTGIPTAFGWTTFGFAIPEMAGAYKFKELSLESEWRPKDLPPVPDEKRQIKRGEAIAGIVFYAIFIVILAFSSEYFGVWRFSDEFTGVVPFLNEQTYGTYLLFIILIFGFGIIKECLKLVFGKWTYKLATYTLIVNLISLIAILFMISGPAFWNPNFMMELVEAGFLTTGSETYNIISKVWEQSTFWLLILLLAGLIWDVADGFIRARKK</sequence>
<feature type="transmembrane region" description="Helical" evidence="1">
    <location>
        <begin position="309"/>
        <end position="328"/>
    </location>
</feature>
<feature type="transmembrane region" description="Helical" evidence="1">
    <location>
        <begin position="84"/>
        <end position="107"/>
    </location>
</feature>
<keyword evidence="1" id="KW-0812">Transmembrane</keyword>
<dbReference type="Proteomes" id="UP000253908">
    <property type="component" value="Chromosome"/>
</dbReference>
<feature type="transmembrane region" description="Helical" evidence="1">
    <location>
        <begin position="220"/>
        <end position="240"/>
    </location>
</feature>
<accession>A0A345PCY2</accession>
<feature type="transmembrane region" description="Helical" evidence="1">
    <location>
        <begin position="178"/>
        <end position="200"/>
    </location>
</feature>
<keyword evidence="1" id="KW-1133">Transmembrane helix</keyword>
<dbReference type="Pfam" id="PF22564">
    <property type="entry name" value="HAAS"/>
    <property type="match status" value="1"/>
</dbReference>
<evidence type="ECO:0000313" key="3">
    <source>
        <dbReference type="Proteomes" id="UP000253908"/>
    </source>
</evidence>
<protein>
    <submittedName>
        <fullName evidence="2">Uncharacterized protein</fullName>
    </submittedName>
</protein>
<evidence type="ECO:0000313" key="2">
    <source>
        <dbReference type="EMBL" id="AXI07862.1"/>
    </source>
</evidence>
<gene>
    <name evidence="2" type="ORF">CUC15_02210</name>
</gene>
<evidence type="ECO:0000256" key="1">
    <source>
        <dbReference type="SAM" id="Phobius"/>
    </source>
</evidence>
<keyword evidence="1" id="KW-0472">Membrane</keyword>
<keyword evidence="3" id="KW-1185">Reference proteome</keyword>
<dbReference type="KEGG" id="ocn:CUC15_02210"/>
<organism evidence="2 3">
    <name type="scientific">Oceanobacillus zhaokaii</name>
    <dbReference type="NCBI Taxonomy" id="2052660"/>
    <lineage>
        <taxon>Bacteria</taxon>
        <taxon>Bacillati</taxon>
        <taxon>Bacillota</taxon>
        <taxon>Bacilli</taxon>
        <taxon>Bacillales</taxon>
        <taxon>Bacillaceae</taxon>
        <taxon>Oceanobacillus</taxon>
    </lineage>
</organism>
<dbReference type="AlphaFoldDB" id="A0A345PCY2"/>